<comment type="caution">
    <text evidence="2">The sequence shown here is derived from an EMBL/GenBank/DDBJ whole genome shotgun (WGS) entry which is preliminary data.</text>
</comment>
<gene>
    <name evidence="2" type="ORF">GCM10023220_31950</name>
</gene>
<dbReference type="EMBL" id="BAABIG010000026">
    <property type="protein sequence ID" value="GAA4800987.1"/>
    <property type="molecule type" value="Genomic_DNA"/>
</dbReference>
<dbReference type="RefSeq" id="WP_345620293.1">
    <property type="nucleotide sequence ID" value="NZ_BAABIG010000026.1"/>
</dbReference>
<feature type="signal peptide" evidence="1">
    <location>
        <begin position="1"/>
        <end position="29"/>
    </location>
</feature>
<keyword evidence="3" id="KW-1185">Reference proteome</keyword>
<name>A0ABP9BW32_9ACTN</name>
<evidence type="ECO:0000256" key="1">
    <source>
        <dbReference type="SAM" id="SignalP"/>
    </source>
</evidence>
<accession>A0ABP9BW32</accession>
<protein>
    <recommendedName>
        <fullName evidence="4">Secreted protein</fullName>
    </recommendedName>
</protein>
<organism evidence="2 3">
    <name type="scientific">Streptomyces ziwulingensis</name>
    <dbReference type="NCBI Taxonomy" id="1045501"/>
    <lineage>
        <taxon>Bacteria</taxon>
        <taxon>Bacillati</taxon>
        <taxon>Actinomycetota</taxon>
        <taxon>Actinomycetes</taxon>
        <taxon>Kitasatosporales</taxon>
        <taxon>Streptomycetaceae</taxon>
        <taxon>Streptomyces</taxon>
    </lineage>
</organism>
<evidence type="ECO:0000313" key="2">
    <source>
        <dbReference type="EMBL" id="GAA4800987.1"/>
    </source>
</evidence>
<keyword evidence="1" id="KW-0732">Signal</keyword>
<reference evidence="3" key="1">
    <citation type="journal article" date="2019" name="Int. J. Syst. Evol. Microbiol.">
        <title>The Global Catalogue of Microorganisms (GCM) 10K type strain sequencing project: providing services to taxonomists for standard genome sequencing and annotation.</title>
        <authorList>
            <consortium name="The Broad Institute Genomics Platform"/>
            <consortium name="The Broad Institute Genome Sequencing Center for Infectious Disease"/>
            <person name="Wu L."/>
            <person name="Ma J."/>
        </authorList>
    </citation>
    <scope>NUCLEOTIDE SEQUENCE [LARGE SCALE GENOMIC DNA]</scope>
    <source>
        <strain evidence="3">JCM 18081</strain>
    </source>
</reference>
<dbReference type="Proteomes" id="UP001501265">
    <property type="component" value="Unassembled WGS sequence"/>
</dbReference>
<feature type="chain" id="PRO_5047243520" description="Secreted protein" evidence="1">
    <location>
        <begin position="30"/>
        <end position="171"/>
    </location>
</feature>
<sequence length="171" mass="16725">MKSTTRGTLAAVVAGVAAAVGAAATPAAAVGVVPVPVPLGGAERALGTELPEVAGELPVPTAGAPDGPRYAEGRLLPERTLPRLPLHGGLPGADVRQPLPHLLGSGFDHVGADAPASELRTHAPGLAVDAPLSAPNPYGFGLPTAKTPQVGVLAPMVRTVPRAGLGAGPGL</sequence>
<evidence type="ECO:0000313" key="3">
    <source>
        <dbReference type="Proteomes" id="UP001501265"/>
    </source>
</evidence>
<evidence type="ECO:0008006" key="4">
    <source>
        <dbReference type="Google" id="ProtNLM"/>
    </source>
</evidence>
<proteinExistence type="predicted"/>